<accession>A0ABV8T1I6</accession>
<gene>
    <name evidence="2" type="ORF">ACFPN2_25550</name>
</gene>
<dbReference type="InterPro" id="IPR011250">
    <property type="entry name" value="OMP/PagP_B-barrel"/>
</dbReference>
<dbReference type="SUPFAM" id="SSF56925">
    <property type="entry name" value="OMPA-like"/>
    <property type="match status" value="1"/>
</dbReference>
<keyword evidence="1" id="KW-0732">Signal</keyword>
<comment type="caution">
    <text evidence="2">The sequence shown here is derived from an EMBL/GenBank/DDBJ whole genome shotgun (WGS) entry which is preliminary data.</text>
</comment>
<organism evidence="2 3">
    <name type="scientific">Steroidobacter flavus</name>
    <dbReference type="NCBI Taxonomy" id="1842136"/>
    <lineage>
        <taxon>Bacteria</taxon>
        <taxon>Pseudomonadati</taxon>
        <taxon>Pseudomonadota</taxon>
        <taxon>Gammaproteobacteria</taxon>
        <taxon>Steroidobacterales</taxon>
        <taxon>Steroidobacteraceae</taxon>
        <taxon>Steroidobacter</taxon>
    </lineage>
</organism>
<name>A0ABV8T1I6_9GAMM</name>
<feature type="chain" id="PRO_5046163351" description="Outer membrane protein beta-barrel domain-containing protein" evidence="1">
    <location>
        <begin position="28"/>
        <end position="278"/>
    </location>
</feature>
<sequence>MRAHKFTSAVAMVVAVSLMSLARSAAAAESDERIPDHPLMSDAWYFSAGALWAESNVTANLNSGAVGVGALIDFEDDMGLDETSIIGLFDARWHFTRRWQLEVEYFKLDRDNEKQLQRTVDWGNLNLPVDAVAKGSFNIEDFRVSVGYSFFRTKDKEFGVGLGAHVAKLEAGLSTRNFGSEVASQTAPLPFLTVYARMALTDRWLLSMRVDRLSLDTGDIDGKVFSSGLDVIYQPWRHFSIGLGFRDINFQVSSTSEDWRGKAQIQQSGPALYFATSF</sequence>
<evidence type="ECO:0000313" key="2">
    <source>
        <dbReference type="EMBL" id="MFC4312474.1"/>
    </source>
</evidence>
<dbReference type="Proteomes" id="UP001595904">
    <property type="component" value="Unassembled WGS sequence"/>
</dbReference>
<feature type="signal peptide" evidence="1">
    <location>
        <begin position="1"/>
        <end position="27"/>
    </location>
</feature>
<dbReference type="EMBL" id="JBHSDU010000014">
    <property type="protein sequence ID" value="MFC4312474.1"/>
    <property type="molecule type" value="Genomic_DNA"/>
</dbReference>
<evidence type="ECO:0000256" key="1">
    <source>
        <dbReference type="SAM" id="SignalP"/>
    </source>
</evidence>
<keyword evidence="3" id="KW-1185">Reference proteome</keyword>
<evidence type="ECO:0000313" key="3">
    <source>
        <dbReference type="Proteomes" id="UP001595904"/>
    </source>
</evidence>
<evidence type="ECO:0008006" key="4">
    <source>
        <dbReference type="Google" id="ProtNLM"/>
    </source>
</evidence>
<dbReference type="RefSeq" id="WP_380601894.1">
    <property type="nucleotide sequence ID" value="NZ_JBHSDU010000014.1"/>
</dbReference>
<reference evidence="3" key="1">
    <citation type="journal article" date="2019" name="Int. J. Syst. Evol. Microbiol.">
        <title>The Global Catalogue of Microorganisms (GCM) 10K type strain sequencing project: providing services to taxonomists for standard genome sequencing and annotation.</title>
        <authorList>
            <consortium name="The Broad Institute Genomics Platform"/>
            <consortium name="The Broad Institute Genome Sequencing Center for Infectious Disease"/>
            <person name="Wu L."/>
            <person name="Ma J."/>
        </authorList>
    </citation>
    <scope>NUCLEOTIDE SEQUENCE [LARGE SCALE GENOMIC DNA]</scope>
    <source>
        <strain evidence="3">CGMCC 1.10759</strain>
    </source>
</reference>
<protein>
    <recommendedName>
        <fullName evidence="4">Outer membrane protein beta-barrel domain-containing protein</fullName>
    </recommendedName>
</protein>
<proteinExistence type="predicted"/>